<dbReference type="Proteomes" id="UP001589798">
    <property type="component" value="Unassembled WGS sequence"/>
</dbReference>
<comment type="caution">
    <text evidence="6">The sequence shown here is derived from an EMBL/GenBank/DDBJ whole genome shotgun (WGS) entry which is preliminary data.</text>
</comment>
<reference evidence="6 7" key="1">
    <citation type="submission" date="2024-09" db="EMBL/GenBank/DDBJ databases">
        <authorList>
            <person name="Sun Q."/>
            <person name="Mori K."/>
        </authorList>
    </citation>
    <scope>NUCLEOTIDE SEQUENCE [LARGE SCALE GENOMIC DNA]</scope>
    <source>
        <strain evidence="6 7">CCM 7706</strain>
    </source>
</reference>
<sequence>MTLQGGCHCGAVRFAVEGDPQHVAFCHCADCRKSSGAPLMAWAAYPADGFALTAGTPAVYSSNGDAQRHFCATCGSGLYYVNEAALPGLVDIQVAALDDPQALPPQAHIQVAERIGWMEDIASLPQFERFPD</sequence>
<dbReference type="Gene3D" id="3.90.1590.10">
    <property type="entry name" value="glutathione-dependent formaldehyde- activating enzyme (gfa)"/>
    <property type="match status" value="1"/>
</dbReference>
<dbReference type="SUPFAM" id="SSF51316">
    <property type="entry name" value="Mss4-like"/>
    <property type="match status" value="1"/>
</dbReference>
<evidence type="ECO:0000256" key="4">
    <source>
        <dbReference type="ARBA" id="ARBA00023239"/>
    </source>
</evidence>
<dbReference type="RefSeq" id="WP_379487196.1">
    <property type="nucleotide sequence ID" value="NZ_JBHLWK010000010.1"/>
</dbReference>
<evidence type="ECO:0000313" key="6">
    <source>
        <dbReference type="EMBL" id="MFC0204450.1"/>
    </source>
</evidence>
<keyword evidence="3" id="KW-0862">Zinc</keyword>
<keyword evidence="7" id="KW-1185">Reference proteome</keyword>
<gene>
    <name evidence="6" type="ORF">ACFFJC_09210</name>
</gene>
<dbReference type="PANTHER" id="PTHR33337">
    <property type="entry name" value="GFA DOMAIN-CONTAINING PROTEIN"/>
    <property type="match status" value="1"/>
</dbReference>
<dbReference type="PANTHER" id="PTHR33337:SF40">
    <property type="entry name" value="CENP-V_GFA DOMAIN-CONTAINING PROTEIN-RELATED"/>
    <property type="match status" value="1"/>
</dbReference>
<keyword evidence="2" id="KW-0479">Metal-binding</keyword>
<proteinExistence type="inferred from homology"/>
<evidence type="ECO:0000259" key="5">
    <source>
        <dbReference type="PROSITE" id="PS51891"/>
    </source>
</evidence>
<organism evidence="6 7">
    <name type="scientific">Novosphingobium soli</name>
    <dbReference type="NCBI Taxonomy" id="574956"/>
    <lineage>
        <taxon>Bacteria</taxon>
        <taxon>Pseudomonadati</taxon>
        <taxon>Pseudomonadota</taxon>
        <taxon>Alphaproteobacteria</taxon>
        <taxon>Sphingomonadales</taxon>
        <taxon>Sphingomonadaceae</taxon>
        <taxon>Novosphingobium</taxon>
    </lineage>
</organism>
<accession>A0ABV6CUP4</accession>
<dbReference type="InterPro" id="IPR006913">
    <property type="entry name" value="CENP-V/GFA"/>
</dbReference>
<evidence type="ECO:0000256" key="3">
    <source>
        <dbReference type="ARBA" id="ARBA00022833"/>
    </source>
</evidence>
<protein>
    <submittedName>
        <fullName evidence="6">GFA family protein</fullName>
    </submittedName>
</protein>
<dbReference type="EMBL" id="JBHLWK010000010">
    <property type="protein sequence ID" value="MFC0204450.1"/>
    <property type="molecule type" value="Genomic_DNA"/>
</dbReference>
<dbReference type="Pfam" id="PF04828">
    <property type="entry name" value="GFA"/>
    <property type="match status" value="1"/>
</dbReference>
<evidence type="ECO:0000313" key="7">
    <source>
        <dbReference type="Proteomes" id="UP001589798"/>
    </source>
</evidence>
<name>A0ABV6CUP4_9SPHN</name>
<feature type="domain" description="CENP-V/GFA" evidence="5">
    <location>
        <begin position="3"/>
        <end position="118"/>
    </location>
</feature>
<dbReference type="InterPro" id="IPR011057">
    <property type="entry name" value="Mss4-like_sf"/>
</dbReference>
<comment type="similarity">
    <text evidence="1">Belongs to the Gfa family.</text>
</comment>
<dbReference type="PROSITE" id="PS51891">
    <property type="entry name" value="CENP_V_GFA"/>
    <property type="match status" value="1"/>
</dbReference>
<evidence type="ECO:0000256" key="1">
    <source>
        <dbReference type="ARBA" id="ARBA00005495"/>
    </source>
</evidence>
<evidence type="ECO:0000256" key="2">
    <source>
        <dbReference type="ARBA" id="ARBA00022723"/>
    </source>
</evidence>
<keyword evidence="4" id="KW-0456">Lyase</keyword>